<sequence length="321" mass="35397">MKLNFLTLLLISFSIFSNAQCNTSCISGSLNIPLGATATFTSNQIAQCSNCYDWDINNDPLSSDNQTVGTIKIVGSDMGQSVQIQGVIVGPFTLNLTYFDENGCHTCCFNGYVVNGPVPLPKENCFGFDPVYPSDINSEGTLNYGYIGGPYGTPISSAGLDFTWYFKFKNGDLLTFFTQNPTFRELCPDNPVKSFALKVSNGSQTKYYRSIQSGYPIPGISGSNTPTCFLHPDCEMGMGDIFKNMKNEIKLYPNPTSKSINFNGDNLNNPKISIYDSTGKELISENKKNNNINLEKLSPGIYFYEITDEDGFKQNGKIIKE</sequence>
<dbReference type="OrthoDB" id="1361071at2"/>
<organism evidence="4 5">
    <name type="scientific">Flavobacterium tibetense</name>
    <dbReference type="NCBI Taxonomy" id="2233533"/>
    <lineage>
        <taxon>Bacteria</taxon>
        <taxon>Pseudomonadati</taxon>
        <taxon>Bacteroidota</taxon>
        <taxon>Flavobacteriia</taxon>
        <taxon>Flavobacteriales</taxon>
        <taxon>Flavobacteriaceae</taxon>
        <taxon>Flavobacterium</taxon>
    </lineage>
</organism>
<keyword evidence="1 2" id="KW-0732">Signal</keyword>
<comment type="caution">
    <text evidence="4">The sequence shown here is derived from an EMBL/GenBank/DDBJ whole genome shotgun (WGS) entry which is preliminary data.</text>
</comment>
<accession>A0A365P1W0</accession>
<protein>
    <recommendedName>
        <fullName evidence="3">Secretion system C-terminal sorting domain-containing protein</fullName>
    </recommendedName>
</protein>
<reference evidence="4 5" key="1">
    <citation type="submission" date="2018-06" db="EMBL/GenBank/DDBJ databases">
        <title>Flavobacterium tibetense sp. nov., isolated from a wetland YonghuCo on Tibetan Plateau.</title>
        <authorList>
            <person name="Xing P."/>
            <person name="Phurbu D."/>
            <person name="Lu H."/>
        </authorList>
    </citation>
    <scope>NUCLEOTIDE SEQUENCE [LARGE SCALE GENOMIC DNA]</scope>
    <source>
        <strain evidence="4 5">YH5</strain>
    </source>
</reference>
<gene>
    <name evidence="4" type="ORF">DPN68_07005</name>
</gene>
<dbReference type="AlphaFoldDB" id="A0A365P1W0"/>
<proteinExistence type="predicted"/>
<feature type="domain" description="Secretion system C-terminal sorting" evidence="3">
    <location>
        <begin position="251"/>
        <end position="318"/>
    </location>
</feature>
<dbReference type="Proteomes" id="UP000253319">
    <property type="component" value="Unassembled WGS sequence"/>
</dbReference>
<feature type="signal peptide" evidence="2">
    <location>
        <begin position="1"/>
        <end position="19"/>
    </location>
</feature>
<evidence type="ECO:0000259" key="3">
    <source>
        <dbReference type="Pfam" id="PF18962"/>
    </source>
</evidence>
<name>A0A365P1W0_9FLAO</name>
<dbReference type="EMBL" id="QLST01000007">
    <property type="protein sequence ID" value="RBA28451.1"/>
    <property type="molecule type" value="Genomic_DNA"/>
</dbReference>
<keyword evidence="5" id="KW-1185">Reference proteome</keyword>
<dbReference type="RefSeq" id="WP_113988941.1">
    <property type="nucleotide sequence ID" value="NZ_QLST01000007.1"/>
</dbReference>
<dbReference type="InterPro" id="IPR026444">
    <property type="entry name" value="Secre_tail"/>
</dbReference>
<evidence type="ECO:0000256" key="1">
    <source>
        <dbReference type="ARBA" id="ARBA00022729"/>
    </source>
</evidence>
<dbReference type="Pfam" id="PF18962">
    <property type="entry name" value="Por_Secre_tail"/>
    <property type="match status" value="1"/>
</dbReference>
<feature type="chain" id="PRO_5016916481" description="Secretion system C-terminal sorting domain-containing protein" evidence="2">
    <location>
        <begin position="20"/>
        <end position="321"/>
    </location>
</feature>
<evidence type="ECO:0000313" key="4">
    <source>
        <dbReference type="EMBL" id="RBA28451.1"/>
    </source>
</evidence>
<evidence type="ECO:0000313" key="5">
    <source>
        <dbReference type="Proteomes" id="UP000253319"/>
    </source>
</evidence>
<dbReference type="NCBIfam" id="TIGR04183">
    <property type="entry name" value="Por_Secre_tail"/>
    <property type="match status" value="1"/>
</dbReference>
<evidence type="ECO:0000256" key="2">
    <source>
        <dbReference type="SAM" id="SignalP"/>
    </source>
</evidence>